<feature type="region of interest" description="Disordered" evidence="1">
    <location>
        <begin position="497"/>
        <end position="538"/>
    </location>
</feature>
<evidence type="ECO:0000313" key="3">
    <source>
        <dbReference type="EMBL" id="ODQ75801.1"/>
    </source>
</evidence>
<dbReference type="Proteomes" id="UP000094385">
    <property type="component" value="Unassembled WGS sequence"/>
</dbReference>
<dbReference type="STRING" id="675824.A0A1E3QDN6"/>
<dbReference type="Pfam" id="PF08643">
    <property type="entry name" value="DUF1776"/>
    <property type="match status" value="2"/>
</dbReference>
<feature type="region of interest" description="Disordered" evidence="1">
    <location>
        <begin position="341"/>
        <end position="372"/>
    </location>
</feature>
<dbReference type="AlphaFoldDB" id="A0A1E3QDN6"/>
<keyword evidence="2" id="KW-1133">Transmembrane helix</keyword>
<dbReference type="PANTHER" id="PTHR43313:SF1">
    <property type="entry name" value="3BETA-HYDROXYSTEROID DEHYDROGENASE DHS-16"/>
    <property type="match status" value="1"/>
</dbReference>
<dbReference type="Gene3D" id="3.40.50.720">
    <property type="entry name" value="NAD(P)-binding Rossmann-like Domain"/>
    <property type="match status" value="1"/>
</dbReference>
<evidence type="ECO:0000313" key="4">
    <source>
        <dbReference type="Proteomes" id="UP000094385"/>
    </source>
</evidence>
<name>A0A1E3QDN6_LIPST</name>
<feature type="transmembrane region" description="Helical" evidence="2">
    <location>
        <begin position="100"/>
        <end position="119"/>
    </location>
</feature>
<accession>A0A1E3QDN6</accession>
<sequence>MSNQWPSPPSRDPLSIIMDMVYDFNVYSTDLINKTVQDIVENSQTVTDWIILQRDQILNGVESLPSIHISKVTVQQPTSPPTPPASSLRRVVSWIGKNKILFGVVVLGVAGSAYAGYTYTQRKYQTKRKSRHARKAANGARIEAVVLASSPREPIAKIIAADLERRGFIVFMTVQPGEEHLVLKEDSPDIRPLIMPSPDSVDRNAVVDKFADLIDRQQHLAGVIILPDLYYPTGPVESISAYDWSDILYTKVVGSVALLSQGFIPLVRRHNARFLLLTPSILPSLCPPFHAPECVIASALTSFALCMQRELAPQGVPFIHMRLGSFNMSVPVPSTYSSGPSSPFMAPSGPAARGTSSPTSSHVRSYSPATSPYRSVNTSIRADVLSWPENIRTIYGRAYTSAVRAISGTASSIVSTASTSHRSSGSSLKELNIAIFDCLTSDDKNSLRRTQFVGKGSFLYYILGGVLPETAVEWVLGVTNSDPGLSGSTYLRTIQMDNSRSPPEETPDSPLSSAISGSPYNSESESTHQDLTSSWERV</sequence>
<proteinExistence type="predicted"/>
<keyword evidence="2" id="KW-0812">Transmembrane</keyword>
<dbReference type="EMBL" id="KV454290">
    <property type="protein sequence ID" value="ODQ75801.1"/>
    <property type="molecule type" value="Genomic_DNA"/>
</dbReference>
<dbReference type="OrthoDB" id="5308060at2759"/>
<evidence type="ECO:0000256" key="2">
    <source>
        <dbReference type="SAM" id="Phobius"/>
    </source>
</evidence>
<organism evidence="3 4">
    <name type="scientific">Lipomyces starkeyi NRRL Y-11557</name>
    <dbReference type="NCBI Taxonomy" id="675824"/>
    <lineage>
        <taxon>Eukaryota</taxon>
        <taxon>Fungi</taxon>
        <taxon>Dikarya</taxon>
        <taxon>Ascomycota</taxon>
        <taxon>Saccharomycotina</taxon>
        <taxon>Lipomycetes</taxon>
        <taxon>Lipomycetales</taxon>
        <taxon>Lipomycetaceae</taxon>
        <taxon>Lipomyces</taxon>
    </lineage>
</organism>
<dbReference type="PANTHER" id="PTHR43313">
    <property type="entry name" value="SHORT-CHAIN DEHYDROGENASE/REDUCTASE FAMILY 9C"/>
    <property type="match status" value="1"/>
</dbReference>
<protein>
    <recommendedName>
        <fullName evidence="5">DUF1776-domain-containing protein</fullName>
    </recommendedName>
</protein>
<evidence type="ECO:0008006" key="5">
    <source>
        <dbReference type="Google" id="ProtNLM"/>
    </source>
</evidence>
<feature type="compositionally biased region" description="Polar residues" evidence="1">
    <location>
        <begin position="354"/>
        <end position="372"/>
    </location>
</feature>
<keyword evidence="2" id="KW-0472">Membrane</keyword>
<feature type="compositionally biased region" description="Polar residues" evidence="1">
    <location>
        <begin position="509"/>
        <end position="538"/>
    </location>
</feature>
<evidence type="ECO:0000256" key="1">
    <source>
        <dbReference type="SAM" id="MobiDB-lite"/>
    </source>
</evidence>
<reference evidence="3 4" key="1">
    <citation type="journal article" date="2016" name="Proc. Natl. Acad. Sci. U.S.A.">
        <title>Comparative genomics of biotechnologically important yeasts.</title>
        <authorList>
            <person name="Riley R."/>
            <person name="Haridas S."/>
            <person name="Wolfe K.H."/>
            <person name="Lopes M.R."/>
            <person name="Hittinger C.T."/>
            <person name="Goeker M."/>
            <person name="Salamov A.A."/>
            <person name="Wisecaver J.H."/>
            <person name="Long T.M."/>
            <person name="Calvey C.H."/>
            <person name="Aerts A.L."/>
            <person name="Barry K.W."/>
            <person name="Choi C."/>
            <person name="Clum A."/>
            <person name="Coughlan A.Y."/>
            <person name="Deshpande S."/>
            <person name="Douglass A.P."/>
            <person name="Hanson S.J."/>
            <person name="Klenk H.-P."/>
            <person name="LaButti K.M."/>
            <person name="Lapidus A."/>
            <person name="Lindquist E.A."/>
            <person name="Lipzen A.M."/>
            <person name="Meier-Kolthoff J.P."/>
            <person name="Ohm R.A."/>
            <person name="Otillar R.P."/>
            <person name="Pangilinan J.L."/>
            <person name="Peng Y."/>
            <person name="Rokas A."/>
            <person name="Rosa C.A."/>
            <person name="Scheuner C."/>
            <person name="Sibirny A.A."/>
            <person name="Slot J.C."/>
            <person name="Stielow J.B."/>
            <person name="Sun H."/>
            <person name="Kurtzman C.P."/>
            <person name="Blackwell M."/>
            <person name="Grigoriev I.V."/>
            <person name="Jeffries T.W."/>
        </authorList>
    </citation>
    <scope>NUCLEOTIDE SEQUENCE [LARGE SCALE GENOMIC DNA]</scope>
    <source>
        <strain evidence="3 4">NRRL Y-11557</strain>
    </source>
</reference>
<keyword evidence="4" id="KW-1185">Reference proteome</keyword>
<gene>
    <name evidence="3" type="ORF">LIPSTDRAFT_68444</name>
</gene>
<dbReference type="SUPFAM" id="SSF51735">
    <property type="entry name" value="NAD(P)-binding Rossmann-fold domains"/>
    <property type="match status" value="1"/>
</dbReference>
<dbReference type="InterPro" id="IPR013952">
    <property type="entry name" value="DUF1776_fun"/>
</dbReference>
<dbReference type="InterPro" id="IPR036291">
    <property type="entry name" value="NAD(P)-bd_dom_sf"/>
</dbReference>